<protein>
    <submittedName>
        <fullName evidence="1">11700_t:CDS:1</fullName>
    </submittedName>
</protein>
<name>A0A9N9BEZ6_9GLOM</name>
<accession>A0A9N9BEZ6</accession>
<evidence type="ECO:0000313" key="2">
    <source>
        <dbReference type="Proteomes" id="UP000789831"/>
    </source>
</evidence>
<evidence type="ECO:0000313" key="1">
    <source>
        <dbReference type="EMBL" id="CAG8563471.1"/>
    </source>
</evidence>
<dbReference type="EMBL" id="CAJVPL010001294">
    <property type="protein sequence ID" value="CAG8563471.1"/>
    <property type="molecule type" value="Genomic_DNA"/>
</dbReference>
<dbReference type="AlphaFoldDB" id="A0A9N9BEZ6"/>
<reference evidence="1" key="1">
    <citation type="submission" date="2021-06" db="EMBL/GenBank/DDBJ databases">
        <authorList>
            <person name="Kallberg Y."/>
            <person name="Tangrot J."/>
            <person name="Rosling A."/>
        </authorList>
    </citation>
    <scope>NUCLEOTIDE SEQUENCE</scope>
    <source>
        <strain evidence="1">MT106</strain>
    </source>
</reference>
<gene>
    <name evidence="1" type="ORF">AGERDE_LOCUS7268</name>
</gene>
<keyword evidence="2" id="KW-1185">Reference proteome</keyword>
<proteinExistence type="predicted"/>
<dbReference type="Proteomes" id="UP000789831">
    <property type="component" value="Unassembled WGS sequence"/>
</dbReference>
<sequence length="107" mass="12496">MIDSSNNTNANDATIISINLFMNWKIARITKEMRVSLHNIPAEMVPPVDVPFPPDINPKDLIRQKWNFTSSWQMINVSMDKLQFSERKLFQSYQEQNCSHLLQLMAE</sequence>
<comment type="caution">
    <text evidence="1">The sequence shown here is derived from an EMBL/GenBank/DDBJ whole genome shotgun (WGS) entry which is preliminary data.</text>
</comment>
<organism evidence="1 2">
    <name type="scientific">Ambispora gerdemannii</name>
    <dbReference type="NCBI Taxonomy" id="144530"/>
    <lineage>
        <taxon>Eukaryota</taxon>
        <taxon>Fungi</taxon>
        <taxon>Fungi incertae sedis</taxon>
        <taxon>Mucoromycota</taxon>
        <taxon>Glomeromycotina</taxon>
        <taxon>Glomeromycetes</taxon>
        <taxon>Archaeosporales</taxon>
        <taxon>Ambisporaceae</taxon>
        <taxon>Ambispora</taxon>
    </lineage>
</organism>